<dbReference type="OrthoDB" id="408631at2759"/>
<dbReference type="Proteomes" id="UP000758603">
    <property type="component" value="Unassembled WGS sequence"/>
</dbReference>
<dbReference type="AlphaFoldDB" id="A0A9P8UC51"/>
<comment type="similarity">
    <text evidence="1 3">Belongs to the type-B carboxylesterase/lipase family.</text>
</comment>
<dbReference type="InterPro" id="IPR019826">
    <property type="entry name" value="Carboxylesterase_B_AS"/>
</dbReference>
<dbReference type="SUPFAM" id="SSF53474">
    <property type="entry name" value="alpha/beta-Hydrolases"/>
    <property type="match status" value="1"/>
</dbReference>
<organism evidence="5 6">
    <name type="scientific">Truncatella angustata</name>
    <dbReference type="NCBI Taxonomy" id="152316"/>
    <lineage>
        <taxon>Eukaryota</taxon>
        <taxon>Fungi</taxon>
        <taxon>Dikarya</taxon>
        <taxon>Ascomycota</taxon>
        <taxon>Pezizomycotina</taxon>
        <taxon>Sordariomycetes</taxon>
        <taxon>Xylariomycetidae</taxon>
        <taxon>Amphisphaeriales</taxon>
        <taxon>Sporocadaceae</taxon>
        <taxon>Truncatella</taxon>
    </lineage>
</organism>
<evidence type="ECO:0000256" key="3">
    <source>
        <dbReference type="RuleBase" id="RU361235"/>
    </source>
</evidence>
<name>A0A9P8UC51_9PEZI</name>
<comment type="caution">
    <text evidence="5">The sequence shown here is derived from an EMBL/GenBank/DDBJ whole genome shotgun (WGS) entry which is preliminary data.</text>
</comment>
<dbReference type="InterPro" id="IPR002018">
    <property type="entry name" value="CarbesteraseB"/>
</dbReference>
<sequence>MVGELCCTESNNHSTFRRWATLRYILTRKWPACIQATGGSADQSEDCLSINIRTKPQSGERSSSELGYNGKFIADQTDFVLISLNYRLNIFVFPRNPATPANLGLMDRRLAMKRIRNNVEKFGGDVDRISVFGQSAGAGTIDFYSYAWAEDPIDNGFILLSATVNGFPHLAARLRLQSGSKLLPLRVATE</sequence>
<evidence type="ECO:0000259" key="4">
    <source>
        <dbReference type="Pfam" id="PF00135"/>
    </source>
</evidence>
<dbReference type="EC" id="3.1.1.-" evidence="3"/>
<evidence type="ECO:0000256" key="1">
    <source>
        <dbReference type="ARBA" id="ARBA00005964"/>
    </source>
</evidence>
<dbReference type="Gene3D" id="3.40.50.1820">
    <property type="entry name" value="alpha/beta hydrolase"/>
    <property type="match status" value="1"/>
</dbReference>
<dbReference type="PANTHER" id="PTHR43918">
    <property type="entry name" value="ACETYLCHOLINESTERASE"/>
    <property type="match status" value="1"/>
</dbReference>
<reference evidence="5" key="1">
    <citation type="journal article" date="2021" name="Nat. Commun.">
        <title>Genetic determinants of endophytism in the Arabidopsis root mycobiome.</title>
        <authorList>
            <person name="Mesny F."/>
            <person name="Miyauchi S."/>
            <person name="Thiergart T."/>
            <person name="Pickel B."/>
            <person name="Atanasova L."/>
            <person name="Karlsson M."/>
            <person name="Huettel B."/>
            <person name="Barry K.W."/>
            <person name="Haridas S."/>
            <person name="Chen C."/>
            <person name="Bauer D."/>
            <person name="Andreopoulos W."/>
            <person name="Pangilinan J."/>
            <person name="LaButti K."/>
            <person name="Riley R."/>
            <person name="Lipzen A."/>
            <person name="Clum A."/>
            <person name="Drula E."/>
            <person name="Henrissat B."/>
            <person name="Kohler A."/>
            <person name="Grigoriev I.V."/>
            <person name="Martin F.M."/>
            <person name="Hacquard S."/>
        </authorList>
    </citation>
    <scope>NUCLEOTIDE SEQUENCE</scope>
    <source>
        <strain evidence="5">MPI-SDFR-AT-0073</strain>
    </source>
</reference>
<protein>
    <recommendedName>
        <fullName evidence="3">Carboxylic ester hydrolase</fullName>
        <ecNumber evidence="3">3.1.1.-</ecNumber>
    </recommendedName>
</protein>
<dbReference type="PANTHER" id="PTHR43918:SF4">
    <property type="entry name" value="CARBOXYLIC ESTER HYDROLASE"/>
    <property type="match status" value="1"/>
</dbReference>
<dbReference type="Pfam" id="PF00135">
    <property type="entry name" value="COesterase"/>
    <property type="match status" value="1"/>
</dbReference>
<accession>A0A9P8UC51</accession>
<keyword evidence="6" id="KW-1185">Reference proteome</keyword>
<dbReference type="InterPro" id="IPR050654">
    <property type="entry name" value="AChE-related_enzymes"/>
</dbReference>
<dbReference type="PROSITE" id="PS00122">
    <property type="entry name" value="CARBOXYLESTERASE_B_1"/>
    <property type="match status" value="1"/>
</dbReference>
<feature type="domain" description="Carboxylesterase type B" evidence="4">
    <location>
        <begin position="30"/>
        <end position="161"/>
    </location>
</feature>
<dbReference type="GeneID" id="70129850"/>
<evidence type="ECO:0000313" key="6">
    <source>
        <dbReference type="Proteomes" id="UP000758603"/>
    </source>
</evidence>
<proteinExistence type="inferred from homology"/>
<dbReference type="GO" id="GO:0052689">
    <property type="term" value="F:carboxylic ester hydrolase activity"/>
    <property type="evidence" value="ECO:0007669"/>
    <property type="project" value="TreeGrafter"/>
</dbReference>
<evidence type="ECO:0000256" key="2">
    <source>
        <dbReference type="ARBA" id="ARBA00022801"/>
    </source>
</evidence>
<keyword evidence="2 3" id="KW-0378">Hydrolase</keyword>
<gene>
    <name evidence="5" type="ORF">BKA67DRAFT_541563</name>
</gene>
<dbReference type="InterPro" id="IPR029058">
    <property type="entry name" value="AB_hydrolase_fold"/>
</dbReference>
<dbReference type="RefSeq" id="XP_045951851.1">
    <property type="nucleotide sequence ID" value="XM_046100958.1"/>
</dbReference>
<evidence type="ECO:0000313" key="5">
    <source>
        <dbReference type="EMBL" id="KAH6645337.1"/>
    </source>
</evidence>
<dbReference type="EMBL" id="JAGPXC010000011">
    <property type="protein sequence ID" value="KAH6645337.1"/>
    <property type="molecule type" value="Genomic_DNA"/>
</dbReference>